<dbReference type="AlphaFoldDB" id="D1ANE9"/>
<dbReference type="KEGG" id="str:Sterm_2909"/>
<name>D1ANE9_SEBTE</name>
<protein>
    <submittedName>
        <fullName evidence="1">Uncharacterized protein</fullName>
    </submittedName>
</protein>
<evidence type="ECO:0000313" key="2">
    <source>
        <dbReference type="Proteomes" id="UP000000845"/>
    </source>
</evidence>
<reference evidence="1 2" key="2">
    <citation type="journal article" date="2010" name="Stand. Genomic Sci.">
        <title>Complete genome sequence of Sebaldella termitidis type strain (NCTC 11300).</title>
        <authorList>
            <person name="Harmon-Smith M."/>
            <person name="Celia L."/>
            <person name="Chertkov O."/>
            <person name="Lapidus A."/>
            <person name="Copeland A."/>
            <person name="Glavina Del Rio T."/>
            <person name="Nolan M."/>
            <person name="Lucas S."/>
            <person name="Tice H."/>
            <person name="Cheng J.F."/>
            <person name="Han C."/>
            <person name="Detter J.C."/>
            <person name="Bruce D."/>
            <person name="Goodwin L."/>
            <person name="Pitluck S."/>
            <person name="Pati A."/>
            <person name="Liolios K."/>
            <person name="Ivanova N."/>
            <person name="Mavromatis K."/>
            <person name="Mikhailova N."/>
            <person name="Chen A."/>
            <person name="Palaniappan K."/>
            <person name="Land M."/>
            <person name="Hauser L."/>
            <person name="Chang Y.J."/>
            <person name="Jeffries C.D."/>
            <person name="Brettin T."/>
            <person name="Goker M."/>
            <person name="Beck B."/>
            <person name="Bristow J."/>
            <person name="Eisen J.A."/>
            <person name="Markowitz V."/>
            <person name="Hugenholtz P."/>
            <person name="Kyrpides N.C."/>
            <person name="Klenk H.P."/>
            <person name="Chen F."/>
        </authorList>
    </citation>
    <scope>NUCLEOTIDE SEQUENCE [LARGE SCALE GENOMIC DNA]</scope>
    <source>
        <strain evidence="2">ATCC 33386 / NCTC 11300</strain>
    </source>
</reference>
<organism evidence="1 2">
    <name type="scientific">Sebaldella termitidis (strain ATCC 33386 / NCTC 11300)</name>
    <dbReference type="NCBI Taxonomy" id="526218"/>
    <lineage>
        <taxon>Bacteria</taxon>
        <taxon>Fusobacteriati</taxon>
        <taxon>Fusobacteriota</taxon>
        <taxon>Fusobacteriia</taxon>
        <taxon>Fusobacteriales</taxon>
        <taxon>Leptotrichiaceae</taxon>
        <taxon>Sebaldella</taxon>
    </lineage>
</organism>
<dbReference type="HOGENOM" id="CLU_2883378_0_0_0"/>
<gene>
    <name evidence="1" type="ordered locus">Sterm_2909</name>
</gene>
<sequence>MKKIEYILNGKAGDISVDEAKAKYENVNFRCAVKLEDNGDTVSVSTKSKTTNYKNINGKWEAE</sequence>
<evidence type="ECO:0000313" key="1">
    <source>
        <dbReference type="EMBL" id="ACZ09753.1"/>
    </source>
</evidence>
<dbReference type="RefSeq" id="WP_012862335.1">
    <property type="nucleotide sequence ID" value="NC_013517.1"/>
</dbReference>
<keyword evidence="2" id="KW-1185">Reference proteome</keyword>
<accession>D1ANE9</accession>
<dbReference type="EMBL" id="CP001739">
    <property type="protein sequence ID" value="ACZ09753.1"/>
    <property type="molecule type" value="Genomic_DNA"/>
</dbReference>
<proteinExistence type="predicted"/>
<dbReference type="STRING" id="526218.Sterm_2909"/>
<dbReference type="Proteomes" id="UP000000845">
    <property type="component" value="Chromosome"/>
</dbReference>
<reference evidence="2" key="1">
    <citation type="submission" date="2009-09" db="EMBL/GenBank/DDBJ databases">
        <title>The complete chromosome of Sebaldella termitidis ATCC 33386.</title>
        <authorList>
            <consortium name="US DOE Joint Genome Institute (JGI-PGF)"/>
            <person name="Lucas S."/>
            <person name="Copeland A."/>
            <person name="Lapidus A."/>
            <person name="Glavina del Rio T."/>
            <person name="Dalin E."/>
            <person name="Tice H."/>
            <person name="Bruce D."/>
            <person name="Goodwin L."/>
            <person name="Pitluck S."/>
            <person name="Kyrpides N."/>
            <person name="Mavromatis K."/>
            <person name="Ivanova N."/>
            <person name="Mikhailova N."/>
            <person name="Sims D."/>
            <person name="Meincke L."/>
            <person name="Brettin T."/>
            <person name="Detter J.C."/>
            <person name="Han C."/>
            <person name="Larimer F."/>
            <person name="Land M."/>
            <person name="Hauser L."/>
            <person name="Markowitz V."/>
            <person name="Cheng J.F."/>
            <person name="Hugenholtz P."/>
            <person name="Woyke T."/>
            <person name="Wu D."/>
            <person name="Eisen J.A."/>
        </authorList>
    </citation>
    <scope>NUCLEOTIDE SEQUENCE [LARGE SCALE GENOMIC DNA]</scope>
    <source>
        <strain evidence="2">ATCC 33386 / NCTC 11300</strain>
    </source>
</reference>